<dbReference type="GO" id="GO:0009311">
    <property type="term" value="P:oligosaccharide metabolic process"/>
    <property type="evidence" value="ECO:0007669"/>
    <property type="project" value="TreeGrafter"/>
</dbReference>
<gene>
    <name evidence="10" type="ORF">Dbus_chr3Rg783</name>
</gene>
<dbReference type="SUPFAM" id="SSF51445">
    <property type="entry name" value="(Trans)glycosidases"/>
    <property type="match status" value="1"/>
</dbReference>
<dbReference type="PROSITE" id="PS00512">
    <property type="entry name" value="ALPHA_GALACTOSIDASE"/>
    <property type="match status" value="1"/>
</dbReference>
<dbReference type="Pfam" id="PF16499">
    <property type="entry name" value="Melibiase_2"/>
    <property type="match status" value="1"/>
</dbReference>
<evidence type="ECO:0000256" key="8">
    <source>
        <dbReference type="SAM" id="SignalP"/>
    </source>
</evidence>
<comment type="similarity">
    <text evidence="2 7">Belongs to the glycosyl hydrolase 27 family.</text>
</comment>
<dbReference type="InterPro" id="IPR013785">
    <property type="entry name" value="Aldolase_TIM"/>
</dbReference>
<dbReference type="FunFam" id="3.20.20.70:FF:000197">
    <property type="entry name" value="Alpha-galactosidase"/>
    <property type="match status" value="1"/>
</dbReference>
<dbReference type="EMBL" id="CP012526">
    <property type="protein sequence ID" value="ALC46033.1"/>
    <property type="molecule type" value="Genomic_DNA"/>
</dbReference>
<dbReference type="Pfam" id="PF17801">
    <property type="entry name" value="Melibiase_C"/>
    <property type="match status" value="1"/>
</dbReference>
<evidence type="ECO:0000313" key="11">
    <source>
        <dbReference type="Proteomes" id="UP000494163"/>
    </source>
</evidence>
<dbReference type="InterPro" id="IPR017853">
    <property type="entry name" value="GH"/>
</dbReference>
<dbReference type="CDD" id="cd14792">
    <property type="entry name" value="GH27"/>
    <property type="match status" value="1"/>
</dbReference>
<evidence type="ECO:0000256" key="4">
    <source>
        <dbReference type="ARBA" id="ARBA00022729"/>
    </source>
</evidence>
<dbReference type="GO" id="GO:0016139">
    <property type="term" value="P:glycoside catabolic process"/>
    <property type="evidence" value="ECO:0007669"/>
    <property type="project" value="TreeGrafter"/>
</dbReference>
<evidence type="ECO:0000256" key="3">
    <source>
        <dbReference type="ARBA" id="ARBA00012755"/>
    </source>
</evidence>
<dbReference type="SMR" id="A0A0M3QXJ3"/>
<dbReference type="OMA" id="FGLYHDI"/>
<keyword evidence="4 8" id="KW-0732">Signal</keyword>
<comment type="subunit">
    <text evidence="7">Homodimer.</text>
</comment>
<dbReference type="SUPFAM" id="SSF51011">
    <property type="entry name" value="Glycosyl hydrolase domain"/>
    <property type="match status" value="1"/>
</dbReference>
<evidence type="ECO:0000256" key="6">
    <source>
        <dbReference type="ARBA" id="ARBA00023295"/>
    </source>
</evidence>
<evidence type="ECO:0000256" key="1">
    <source>
        <dbReference type="ARBA" id="ARBA00001255"/>
    </source>
</evidence>
<comment type="catalytic activity">
    <reaction evidence="1">
        <text>Hydrolysis of terminal, non-reducing alpha-D-galactose residues in alpha-D-galactosides, including galactose oligosaccharides, galactomannans and galactolipids.</text>
        <dbReference type="EC" id="3.2.1.22"/>
    </reaction>
</comment>
<evidence type="ECO:0000256" key="7">
    <source>
        <dbReference type="RuleBase" id="RU361168"/>
    </source>
</evidence>
<dbReference type="GO" id="GO:0004557">
    <property type="term" value="F:alpha-galactosidase activity"/>
    <property type="evidence" value="ECO:0007669"/>
    <property type="project" value="UniProtKB-EC"/>
</dbReference>
<feature type="domain" description="Alpha galactosidase C-terminal" evidence="9">
    <location>
        <begin position="329"/>
        <end position="418"/>
    </location>
</feature>
<keyword evidence="7" id="KW-1015">Disulfide bond</keyword>
<evidence type="ECO:0000256" key="5">
    <source>
        <dbReference type="ARBA" id="ARBA00022801"/>
    </source>
</evidence>
<name>A0A0M3QXJ3_DROBS</name>
<dbReference type="InterPro" id="IPR002241">
    <property type="entry name" value="Glyco_hydro_27"/>
</dbReference>
<dbReference type="EC" id="3.2.1.-" evidence="7"/>
<dbReference type="STRING" id="30019.A0A0M3QXJ3"/>
<keyword evidence="11" id="KW-1185">Reference proteome</keyword>
<protein>
    <recommendedName>
        <fullName evidence="3 7">Alpha-galactosidase</fullName>
        <ecNumber evidence="7">3.2.1.-</ecNumber>
    </recommendedName>
</protein>
<accession>A0A0M3QXJ3</accession>
<sequence length="424" mass="48448">MTHSVVVYTLTLTFCVLLLGLEYVAALENGLARTPPMGWMPFERFRCLTDCAQFPRDCISERLFKRTADLLVSEGYAALGYKYLIIDDCWTEERRDNQTGKLLAHRERFPSGLHALASYIHARGLKFGLYHDIGTETCMFHGPGAQGHFQLDADTFADWQVDYVKLDGCYADELNLDKAYPYFGQALNSTGRSMVYSCSWPFYQEKPNYSLIAKHCNLWRFSQDVRDSYHSITYIMDHYRHRQHILQKHAGPGHWNDPDMLVLGNFRLSYDASRLQIAIWAVLAAPLIMTNDLETVRPEIKALLQNRDIIAVNQDELGIAGGCVATPENMEVWLRPIAPINNAGKHSYAIAIVNRGGLHECPLCPQIFEFTLSQLNLSNTMGYSVTNLFNRNDDLGLFMPSDKFSTRINPEGVTFYKFKSMDWY</sequence>
<dbReference type="InterPro" id="IPR041233">
    <property type="entry name" value="Melibiase_C"/>
</dbReference>
<evidence type="ECO:0000313" key="10">
    <source>
        <dbReference type="EMBL" id="ALC46033.1"/>
    </source>
</evidence>
<feature type="signal peptide" evidence="8">
    <location>
        <begin position="1"/>
        <end position="26"/>
    </location>
</feature>
<dbReference type="OrthoDB" id="5795902at2759"/>
<dbReference type="Gene3D" id="2.60.40.1180">
    <property type="entry name" value="Golgi alpha-mannosidase II"/>
    <property type="match status" value="1"/>
</dbReference>
<evidence type="ECO:0000256" key="2">
    <source>
        <dbReference type="ARBA" id="ARBA00009743"/>
    </source>
</evidence>
<dbReference type="AlphaFoldDB" id="A0A0M3QXJ3"/>
<keyword evidence="5 7" id="KW-0378">Hydrolase</keyword>
<dbReference type="GO" id="GO:0005737">
    <property type="term" value="C:cytoplasm"/>
    <property type="evidence" value="ECO:0007669"/>
    <property type="project" value="TreeGrafter"/>
</dbReference>
<reference evidence="10 11" key="1">
    <citation type="submission" date="2015-08" db="EMBL/GenBank/DDBJ databases">
        <title>Ancestral chromatin configuration constrains chromatin evolution on differentiating sex chromosomes in Drosophila.</title>
        <authorList>
            <person name="Zhou Q."/>
            <person name="Bachtrog D."/>
        </authorList>
    </citation>
    <scope>NUCLEOTIDE SEQUENCE [LARGE SCALE GENOMIC DNA]</scope>
    <source>
        <tissue evidence="10">Whole larvae</tissue>
    </source>
</reference>
<dbReference type="InterPro" id="IPR000111">
    <property type="entry name" value="Glyco_hydro_27/36_CS"/>
</dbReference>
<dbReference type="InterPro" id="IPR013780">
    <property type="entry name" value="Glyco_hydro_b"/>
</dbReference>
<feature type="chain" id="PRO_5005788149" description="Alpha-galactosidase" evidence="8">
    <location>
        <begin position="27"/>
        <end position="424"/>
    </location>
</feature>
<dbReference type="Proteomes" id="UP000494163">
    <property type="component" value="Chromosome 3R"/>
</dbReference>
<proteinExistence type="inferred from homology"/>
<keyword evidence="6 7" id="KW-0326">Glycosidase</keyword>
<dbReference type="PANTHER" id="PTHR11452:SF66">
    <property type="entry name" value="ALPHA-GALACTOSIDASE"/>
    <property type="match status" value="1"/>
</dbReference>
<evidence type="ECO:0000259" key="9">
    <source>
        <dbReference type="Pfam" id="PF17801"/>
    </source>
</evidence>
<dbReference type="PANTHER" id="PTHR11452">
    <property type="entry name" value="ALPHA-GALACTOSIDASE/ALPHA-N-ACETYLGALACTOSAMINIDASE"/>
    <property type="match status" value="1"/>
</dbReference>
<organism evidence="10 11">
    <name type="scientific">Drosophila busckii</name>
    <name type="common">Fruit fly</name>
    <dbReference type="NCBI Taxonomy" id="30019"/>
    <lineage>
        <taxon>Eukaryota</taxon>
        <taxon>Metazoa</taxon>
        <taxon>Ecdysozoa</taxon>
        <taxon>Arthropoda</taxon>
        <taxon>Hexapoda</taxon>
        <taxon>Insecta</taxon>
        <taxon>Pterygota</taxon>
        <taxon>Neoptera</taxon>
        <taxon>Endopterygota</taxon>
        <taxon>Diptera</taxon>
        <taxon>Brachycera</taxon>
        <taxon>Muscomorpha</taxon>
        <taxon>Ephydroidea</taxon>
        <taxon>Drosophilidae</taxon>
        <taxon>Drosophila</taxon>
    </lineage>
</organism>
<dbReference type="PRINTS" id="PR00740">
    <property type="entry name" value="GLHYDRLASE27"/>
</dbReference>
<dbReference type="Gene3D" id="3.20.20.70">
    <property type="entry name" value="Aldolase class I"/>
    <property type="match status" value="1"/>
</dbReference>